<dbReference type="HOGENOM" id="CLU_1618686_0_0_1"/>
<accession>A0A074YF71</accession>
<keyword evidence="2" id="KW-1185">Reference proteome</keyword>
<name>A0A074YF71_AURSE</name>
<dbReference type="RefSeq" id="XP_013345111.1">
    <property type="nucleotide sequence ID" value="XM_013489657.1"/>
</dbReference>
<dbReference type="EMBL" id="KL584756">
    <property type="protein sequence ID" value="KEQ96400.1"/>
    <property type="molecule type" value="Genomic_DNA"/>
</dbReference>
<protein>
    <submittedName>
        <fullName evidence="1">Uncharacterized protein</fullName>
    </submittedName>
</protein>
<proteinExistence type="predicted"/>
<dbReference type="Proteomes" id="UP000030641">
    <property type="component" value="Unassembled WGS sequence"/>
</dbReference>
<sequence length="164" mass="18277">MYEGTMVYEGGSDWMLSVCVSNTLLRSCVFPSSIDTVILRIGTANLQPFLIIEYRVACMPLVPTSHHSTDIISSGTTSFWASSHFKDRLSSWSIPCSSILGTSRETSMVSLRAFMIYHNYTRRFGQGSISHRTLLLPKDTTIPRSRISKGISPNTKDSTYIALL</sequence>
<evidence type="ECO:0000313" key="1">
    <source>
        <dbReference type="EMBL" id="KEQ96400.1"/>
    </source>
</evidence>
<dbReference type="InParanoid" id="A0A074YF71"/>
<organism evidence="1 2">
    <name type="scientific">Aureobasidium subglaciale (strain EXF-2481)</name>
    <name type="common">Aureobasidium pullulans var. subglaciale</name>
    <dbReference type="NCBI Taxonomy" id="1043005"/>
    <lineage>
        <taxon>Eukaryota</taxon>
        <taxon>Fungi</taxon>
        <taxon>Dikarya</taxon>
        <taxon>Ascomycota</taxon>
        <taxon>Pezizomycotina</taxon>
        <taxon>Dothideomycetes</taxon>
        <taxon>Dothideomycetidae</taxon>
        <taxon>Dothideales</taxon>
        <taxon>Saccotheciaceae</taxon>
        <taxon>Aureobasidium</taxon>
    </lineage>
</organism>
<dbReference type="AlphaFoldDB" id="A0A074YF71"/>
<evidence type="ECO:0000313" key="2">
    <source>
        <dbReference type="Proteomes" id="UP000030641"/>
    </source>
</evidence>
<dbReference type="GeneID" id="25369801"/>
<reference evidence="1 2" key="1">
    <citation type="journal article" date="2014" name="BMC Genomics">
        <title>Genome sequencing of four Aureobasidium pullulans varieties: biotechnological potential, stress tolerance, and description of new species.</title>
        <authorList>
            <person name="Gostin Ar C."/>
            <person name="Ohm R.A."/>
            <person name="Kogej T."/>
            <person name="Sonjak S."/>
            <person name="Turk M."/>
            <person name="Zajc J."/>
            <person name="Zalar P."/>
            <person name="Grube M."/>
            <person name="Sun H."/>
            <person name="Han J."/>
            <person name="Sharma A."/>
            <person name="Chiniquy J."/>
            <person name="Ngan C.Y."/>
            <person name="Lipzen A."/>
            <person name="Barry K."/>
            <person name="Grigoriev I.V."/>
            <person name="Gunde-Cimerman N."/>
        </authorList>
    </citation>
    <scope>NUCLEOTIDE SEQUENCE [LARGE SCALE GENOMIC DNA]</scope>
    <source>
        <strain evidence="1 2">EXF-2481</strain>
    </source>
</reference>
<gene>
    <name evidence="1" type="ORF">AUEXF2481DRAFT_636665</name>
</gene>